<keyword evidence="2" id="KW-1185">Reference proteome</keyword>
<evidence type="ECO:0008006" key="3">
    <source>
        <dbReference type="Google" id="ProtNLM"/>
    </source>
</evidence>
<sequence length="191" mass="21409">MAVNVVDDNVNNNTATVKPLLHELQLGEQLNQCIHESRRSDFSLMLAMLCDDVREQSQFVLPKSLSADGLPVDKNTHDNITLRKYFDLPEQAPLSLGSMQQIDEYNQGQLIANNDLITLHLSDALSPKPLSFRNEPNHIPDIIGNTSLICQEKHANPQKEVLNKPLNMQVEQWLKLIQHSVVSSKVVDVAA</sequence>
<evidence type="ECO:0000313" key="1">
    <source>
        <dbReference type="EMBL" id="MCI2284112.1"/>
    </source>
</evidence>
<dbReference type="InterPro" id="IPR021879">
    <property type="entry name" value="VC2046_fam"/>
</dbReference>
<dbReference type="Proteomes" id="UP001139646">
    <property type="component" value="Unassembled WGS sequence"/>
</dbReference>
<comment type="caution">
    <text evidence="1">The sequence shown here is derived from an EMBL/GenBank/DDBJ whole genome shotgun (WGS) entry which is preliminary data.</text>
</comment>
<accession>A0ABS9X2U6</accession>
<protein>
    <recommendedName>
        <fullName evidence="3">QueD like 2</fullName>
    </recommendedName>
</protein>
<dbReference type="RefSeq" id="WP_242286572.1">
    <property type="nucleotide sequence ID" value="NZ_JAKKSL010000002.1"/>
</dbReference>
<proteinExistence type="predicted"/>
<dbReference type="Pfam" id="PF11993">
    <property type="entry name" value="VC2046"/>
    <property type="match status" value="1"/>
</dbReference>
<organism evidence="1 2">
    <name type="scientific">Colwellia maritima</name>
    <dbReference type="NCBI Taxonomy" id="2912588"/>
    <lineage>
        <taxon>Bacteria</taxon>
        <taxon>Pseudomonadati</taxon>
        <taxon>Pseudomonadota</taxon>
        <taxon>Gammaproteobacteria</taxon>
        <taxon>Alteromonadales</taxon>
        <taxon>Colwelliaceae</taxon>
        <taxon>Colwellia</taxon>
    </lineage>
</organism>
<gene>
    <name evidence="1" type="ORF">L3081_12870</name>
</gene>
<name>A0ABS9X2U6_9GAMM</name>
<evidence type="ECO:0000313" key="2">
    <source>
        <dbReference type="Proteomes" id="UP001139646"/>
    </source>
</evidence>
<dbReference type="EMBL" id="JAKKSL010000002">
    <property type="protein sequence ID" value="MCI2284112.1"/>
    <property type="molecule type" value="Genomic_DNA"/>
</dbReference>
<reference evidence="1" key="1">
    <citation type="submission" date="2022-01" db="EMBL/GenBank/DDBJ databases">
        <title>Colwellia maritima, isolated from seawater.</title>
        <authorList>
            <person name="Kristyanto S."/>
            <person name="Jung J."/>
            <person name="Jeon C.O."/>
        </authorList>
    </citation>
    <scope>NUCLEOTIDE SEQUENCE</scope>
    <source>
        <strain evidence="1">MSW7</strain>
    </source>
</reference>